<evidence type="ECO:0000313" key="6">
    <source>
        <dbReference type="EMBL" id="KAH0559811.1"/>
    </source>
</evidence>
<dbReference type="InterPro" id="IPR004396">
    <property type="entry name" value="ATPase_YchF/OLA1"/>
</dbReference>
<dbReference type="GO" id="GO:0005737">
    <property type="term" value="C:cytoplasm"/>
    <property type="evidence" value="ECO:0007669"/>
    <property type="project" value="UniProtKB-SubCell"/>
</dbReference>
<proteinExistence type="inferred from homology"/>
<protein>
    <recommendedName>
        <fullName evidence="3">Obg-like ATPase 1</fullName>
    </recommendedName>
</protein>
<evidence type="ECO:0000259" key="5">
    <source>
        <dbReference type="PROSITE" id="PS51880"/>
    </source>
</evidence>
<dbReference type="PANTHER" id="PTHR23305">
    <property type="entry name" value="OBG GTPASE FAMILY"/>
    <property type="match status" value="1"/>
</dbReference>
<name>A0A9P8RQB9_9PEZI</name>
<dbReference type="InterPro" id="IPR023192">
    <property type="entry name" value="TGS-like_dom_sf"/>
</dbReference>
<dbReference type="InterPro" id="IPR012675">
    <property type="entry name" value="Beta-grasp_dom_sf"/>
</dbReference>
<evidence type="ECO:0000259" key="4">
    <source>
        <dbReference type="PROSITE" id="PS51710"/>
    </source>
</evidence>
<dbReference type="Pfam" id="PF01926">
    <property type="entry name" value="MMR_HSR1"/>
    <property type="match status" value="1"/>
</dbReference>
<comment type="function">
    <text evidence="3">Hydrolyzes ATP, and can also hydrolyze GTP with lower efficiency. Has lower affinity for GTP.</text>
</comment>
<dbReference type="CDD" id="cd04867">
    <property type="entry name" value="TGS_YchF_OLA1"/>
    <property type="match status" value="1"/>
</dbReference>
<reference evidence="6" key="1">
    <citation type="submission" date="2021-03" db="EMBL/GenBank/DDBJ databases">
        <title>Comparative genomics and phylogenomic investigation of the class Geoglossomycetes provide insights into ecological specialization and systematics.</title>
        <authorList>
            <person name="Melie T."/>
            <person name="Pirro S."/>
            <person name="Miller A.N."/>
            <person name="Quandt A."/>
        </authorList>
    </citation>
    <scope>NUCLEOTIDE SEQUENCE</scope>
    <source>
        <strain evidence="6">CAQ_001_2017</strain>
    </source>
</reference>
<dbReference type="NCBIfam" id="TIGR00092">
    <property type="entry name" value="redox-regulated ATPase YchF"/>
    <property type="match status" value="1"/>
</dbReference>
<dbReference type="EMBL" id="JAGHQM010000516">
    <property type="protein sequence ID" value="KAH0559811.1"/>
    <property type="molecule type" value="Genomic_DNA"/>
</dbReference>
<dbReference type="PIRSF" id="PIRSF006641">
    <property type="entry name" value="CHP00092"/>
    <property type="match status" value="1"/>
</dbReference>
<keyword evidence="7" id="KW-1185">Reference proteome</keyword>
<dbReference type="InterPro" id="IPR041706">
    <property type="entry name" value="YchF_N"/>
</dbReference>
<accession>A0A9P8RQB9</accession>
<dbReference type="InterPro" id="IPR031167">
    <property type="entry name" value="G_OBG"/>
</dbReference>
<dbReference type="Gene3D" id="3.10.20.30">
    <property type="match status" value="1"/>
</dbReference>
<dbReference type="GO" id="GO:0005525">
    <property type="term" value="F:GTP binding"/>
    <property type="evidence" value="ECO:0007669"/>
    <property type="project" value="InterPro"/>
</dbReference>
<keyword evidence="2 3" id="KW-0067">ATP-binding</keyword>
<feature type="binding site" evidence="3">
    <location>
        <begin position="30"/>
        <end position="35"/>
    </location>
    <ligand>
        <name>ATP</name>
        <dbReference type="ChEBI" id="CHEBI:30616"/>
    </ligand>
</feature>
<dbReference type="InterPro" id="IPR006073">
    <property type="entry name" value="GTP-bd"/>
</dbReference>
<dbReference type="InterPro" id="IPR027417">
    <property type="entry name" value="P-loop_NTPase"/>
</dbReference>
<dbReference type="InterPro" id="IPR004095">
    <property type="entry name" value="TGS"/>
</dbReference>
<feature type="binding site" evidence="3">
    <location>
        <position position="232"/>
    </location>
    <ligand>
        <name>ATP</name>
        <dbReference type="ChEBI" id="CHEBI:30616"/>
    </ligand>
</feature>
<comment type="caution">
    <text evidence="6">The sequence shown here is derived from an EMBL/GenBank/DDBJ whole genome shotgun (WGS) entry which is preliminary data.</text>
</comment>
<dbReference type="CDD" id="cd01900">
    <property type="entry name" value="YchF"/>
    <property type="match status" value="1"/>
</dbReference>
<feature type="domain" description="OBG-type G" evidence="4">
    <location>
        <begin position="21"/>
        <end position="284"/>
    </location>
</feature>
<dbReference type="PROSITE" id="PS51880">
    <property type="entry name" value="TGS"/>
    <property type="match status" value="1"/>
</dbReference>
<dbReference type="SUPFAM" id="SSF81271">
    <property type="entry name" value="TGS-like"/>
    <property type="match status" value="1"/>
</dbReference>
<dbReference type="Gene3D" id="1.10.150.300">
    <property type="entry name" value="TGS-like domain"/>
    <property type="match status" value="1"/>
</dbReference>
<dbReference type="GO" id="GO:0005524">
    <property type="term" value="F:ATP binding"/>
    <property type="evidence" value="ECO:0007669"/>
    <property type="project" value="UniProtKB-UniRule"/>
</dbReference>
<sequence length="394" mass="43668">MPPKKQAKEEKVLLGRPGNNLKSGIVGLANVGKSTLFQAITKCSLGNPANYPYATLDPEEARVIVPDSRYDWLCQHYKPKSQVPANLTVYDIAGLTRGASTGAGLGNAFLSHIRAVDAIFQVVRSFDDAEITHVEGDVDPVRDLGIISDELRIKDIEFVEKALEGLKKQTARGGQSLEMKKLKEEQATVEKILEWLNEGNDVRRGNWAPKEVEVINPLFLLTAKPVVYLVNLSEKDYIRQKNKHLSKIAQWIKENTNGDPIIPLSISFEERLTRFETEEEAEKECKSLGTKSALPKVIVTMRQALNLGSFFTTGTDEVRQWTIRKGTKAPQAAGVIHTDFEKTFIQAIVFNYEALKEYGDENAVKSAGKVLTKGKDYVVEDGDILLIKAGAAKA</sequence>
<keyword evidence="3" id="KW-0378">Hydrolase</keyword>
<comment type="subunit">
    <text evidence="3">Monomer.</text>
</comment>
<dbReference type="Proteomes" id="UP000750711">
    <property type="component" value="Unassembled WGS sequence"/>
</dbReference>
<comment type="similarity">
    <text evidence="3">Belongs to the TRAFAC class OBG-HflX-like GTPase superfamily. OBG GTPase family. YchF/OLA1 subfamily.</text>
</comment>
<feature type="domain" description="TGS" evidence="5">
    <location>
        <begin position="306"/>
        <end position="389"/>
    </location>
</feature>
<keyword evidence="1 3" id="KW-0547">Nucleotide-binding</keyword>
<dbReference type="PANTHER" id="PTHR23305:SF11">
    <property type="entry name" value="OBG-LIKE ATPASE 1"/>
    <property type="match status" value="1"/>
</dbReference>
<keyword evidence="3" id="KW-0963">Cytoplasm</keyword>
<dbReference type="Pfam" id="PF06071">
    <property type="entry name" value="YchF-GTPase_C"/>
    <property type="match status" value="1"/>
</dbReference>
<evidence type="ECO:0000256" key="3">
    <source>
        <dbReference type="HAMAP-Rule" id="MF_03167"/>
    </source>
</evidence>
<dbReference type="FunFam" id="3.10.20.30:FF:000001">
    <property type="entry name" value="Ribosome-binding ATPase YchF"/>
    <property type="match status" value="1"/>
</dbReference>
<organism evidence="6 7">
    <name type="scientific">Trichoglossum hirsutum</name>
    <dbReference type="NCBI Taxonomy" id="265104"/>
    <lineage>
        <taxon>Eukaryota</taxon>
        <taxon>Fungi</taxon>
        <taxon>Dikarya</taxon>
        <taxon>Ascomycota</taxon>
        <taxon>Pezizomycotina</taxon>
        <taxon>Geoglossomycetes</taxon>
        <taxon>Geoglossales</taxon>
        <taxon>Geoglossaceae</taxon>
        <taxon>Trichoglossum</taxon>
    </lineage>
</organism>
<evidence type="ECO:0000256" key="1">
    <source>
        <dbReference type="ARBA" id="ARBA00022741"/>
    </source>
</evidence>
<dbReference type="GO" id="GO:0043023">
    <property type="term" value="F:ribosomal large subunit binding"/>
    <property type="evidence" value="ECO:0007669"/>
    <property type="project" value="UniProtKB-UniRule"/>
</dbReference>
<dbReference type="FunFam" id="1.10.150.300:FF:000001">
    <property type="entry name" value="Ribosome-binding ATPase YchF"/>
    <property type="match status" value="1"/>
</dbReference>
<dbReference type="HAMAP" id="MF_00944">
    <property type="entry name" value="YchF_OLA1_ATPase"/>
    <property type="match status" value="1"/>
</dbReference>
<comment type="subcellular location">
    <subcellularLocation>
        <location evidence="3">Cytoplasm</location>
    </subcellularLocation>
</comment>
<dbReference type="InterPro" id="IPR013029">
    <property type="entry name" value="YchF_C"/>
</dbReference>
<dbReference type="InterPro" id="IPR012676">
    <property type="entry name" value="TGS-like"/>
</dbReference>
<gene>
    <name evidence="6" type="ORF">GP486_003667</name>
</gene>
<evidence type="ECO:0000313" key="7">
    <source>
        <dbReference type="Proteomes" id="UP000750711"/>
    </source>
</evidence>
<evidence type="ECO:0000256" key="2">
    <source>
        <dbReference type="ARBA" id="ARBA00022840"/>
    </source>
</evidence>
<dbReference type="PROSITE" id="PS51710">
    <property type="entry name" value="G_OBG"/>
    <property type="match status" value="1"/>
</dbReference>
<dbReference type="SUPFAM" id="SSF52540">
    <property type="entry name" value="P-loop containing nucleoside triphosphate hydrolases"/>
    <property type="match status" value="1"/>
</dbReference>
<dbReference type="Gene3D" id="3.40.50.300">
    <property type="entry name" value="P-loop containing nucleotide triphosphate hydrolases"/>
    <property type="match status" value="1"/>
</dbReference>
<dbReference type="PRINTS" id="PR00326">
    <property type="entry name" value="GTP1OBG"/>
</dbReference>
<dbReference type="GO" id="GO:0016887">
    <property type="term" value="F:ATP hydrolysis activity"/>
    <property type="evidence" value="ECO:0007669"/>
    <property type="project" value="UniProtKB-UniRule"/>
</dbReference>
<dbReference type="AlphaFoldDB" id="A0A9P8RQB9"/>